<evidence type="ECO:0000313" key="1">
    <source>
        <dbReference type="EMBL" id="WLQ61400.1"/>
    </source>
</evidence>
<name>A0ABY9J0Q6_9ACTN</name>
<keyword evidence="2" id="KW-1185">Reference proteome</keyword>
<organism evidence="1 2">
    <name type="scientific">Streptomyces poriferorum</name>
    <dbReference type="NCBI Taxonomy" id="2798799"/>
    <lineage>
        <taxon>Bacteria</taxon>
        <taxon>Bacillati</taxon>
        <taxon>Actinomycetota</taxon>
        <taxon>Actinomycetes</taxon>
        <taxon>Kitasatosporales</taxon>
        <taxon>Streptomycetaceae</taxon>
        <taxon>Streptomyces</taxon>
    </lineage>
</organism>
<proteinExistence type="predicted"/>
<gene>
    <name evidence="1" type="ORF">P8A19_41010</name>
</gene>
<sequence>MTGPHIDEEPAEHRRFDRYLQALETVAEADETNLVAAVLCDDDATMADSAVGRHLDRRAADLLTDPQFASWARTMTAVIADRDFLIRRLREWTLLRTIALGKPWAAEELTGASDWFQRMAATTQIVTSPEALRLLTERGRTRRVRNAASRRLQHPDESGRC</sequence>
<dbReference type="EMBL" id="CP120988">
    <property type="protein sequence ID" value="WLQ61400.1"/>
    <property type="molecule type" value="Genomic_DNA"/>
</dbReference>
<dbReference type="RefSeq" id="WP_306068571.1">
    <property type="nucleotide sequence ID" value="NZ_CP120988.1"/>
</dbReference>
<reference evidence="1 2" key="1">
    <citation type="submission" date="2023-03" db="EMBL/GenBank/DDBJ databases">
        <title>Isolation and description of six Streptomyces strains from soil environments, able to metabolize different microbial glucans.</title>
        <authorList>
            <person name="Widen T."/>
            <person name="Larsbrink J."/>
        </authorList>
    </citation>
    <scope>NUCLEOTIDE SEQUENCE [LARGE SCALE GENOMIC DNA]</scope>
    <source>
        <strain evidence="1 2">Alt2</strain>
    </source>
</reference>
<protein>
    <submittedName>
        <fullName evidence="1">Uncharacterized protein</fullName>
    </submittedName>
</protein>
<dbReference type="Proteomes" id="UP001235744">
    <property type="component" value="Chromosome"/>
</dbReference>
<accession>A0ABY9J0Q6</accession>
<evidence type="ECO:0000313" key="2">
    <source>
        <dbReference type="Proteomes" id="UP001235744"/>
    </source>
</evidence>